<dbReference type="Proteomes" id="UP000076532">
    <property type="component" value="Unassembled WGS sequence"/>
</dbReference>
<gene>
    <name evidence="1" type="ORF">FIBSPDRAFT_432902</name>
</gene>
<evidence type="ECO:0000313" key="1">
    <source>
        <dbReference type="EMBL" id="KZP03981.1"/>
    </source>
</evidence>
<organism evidence="1 2">
    <name type="scientific">Athelia psychrophila</name>
    <dbReference type="NCBI Taxonomy" id="1759441"/>
    <lineage>
        <taxon>Eukaryota</taxon>
        <taxon>Fungi</taxon>
        <taxon>Dikarya</taxon>
        <taxon>Basidiomycota</taxon>
        <taxon>Agaricomycotina</taxon>
        <taxon>Agaricomycetes</taxon>
        <taxon>Agaricomycetidae</taxon>
        <taxon>Atheliales</taxon>
        <taxon>Atheliaceae</taxon>
        <taxon>Athelia</taxon>
    </lineage>
</organism>
<keyword evidence="2" id="KW-1185">Reference proteome</keyword>
<protein>
    <submittedName>
        <fullName evidence="1">Uncharacterized protein</fullName>
    </submittedName>
</protein>
<dbReference type="AlphaFoldDB" id="A0A167UII8"/>
<proteinExistence type="predicted"/>
<name>A0A167UII8_9AGAM</name>
<accession>A0A167UII8</accession>
<sequence length="99" mass="10460">MGGGGGFAGGAGSGCLGSRRRGHVDGAGFGGDQKGDRVCADSSRLLLRTHPTLIFHHPSSLVDLGISQRHRYHNPHDQPKILCCFCVLLAIQNTKLLIA</sequence>
<evidence type="ECO:0000313" key="2">
    <source>
        <dbReference type="Proteomes" id="UP000076532"/>
    </source>
</evidence>
<dbReference type="EMBL" id="KV417974">
    <property type="protein sequence ID" value="KZP03981.1"/>
    <property type="molecule type" value="Genomic_DNA"/>
</dbReference>
<reference evidence="1 2" key="1">
    <citation type="journal article" date="2016" name="Mol. Biol. Evol.">
        <title>Comparative Genomics of Early-Diverging Mushroom-Forming Fungi Provides Insights into the Origins of Lignocellulose Decay Capabilities.</title>
        <authorList>
            <person name="Nagy L.G."/>
            <person name="Riley R."/>
            <person name="Tritt A."/>
            <person name="Adam C."/>
            <person name="Daum C."/>
            <person name="Floudas D."/>
            <person name="Sun H."/>
            <person name="Yadav J.S."/>
            <person name="Pangilinan J."/>
            <person name="Larsson K.H."/>
            <person name="Matsuura K."/>
            <person name="Barry K."/>
            <person name="Labutti K."/>
            <person name="Kuo R."/>
            <person name="Ohm R.A."/>
            <person name="Bhattacharya S.S."/>
            <person name="Shirouzu T."/>
            <person name="Yoshinaga Y."/>
            <person name="Martin F.M."/>
            <person name="Grigoriev I.V."/>
            <person name="Hibbett D.S."/>
        </authorList>
    </citation>
    <scope>NUCLEOTIDE SEQUENCE [LARGE SCALE GENOMIC DNA]</scope>
    <source>
        <strain evidence="1 2">CBS 109695</strain>
    </source>
</reference>